<sequence>MTNSTSAGTAGVFSNPPLGSPPAEPTLAGSDGAFSTTSPVGLAIPASGVSFVTKASAPAETTAPSGVCSTSPPSTRLARLASSTLISFLLLGWLLFTSPQPLFLLPHPQCLHLLQRPLLQRVFWKQSWSRPLQPLLSQRFWPRANPLPHHWPRRSVDLGLCEFLSPQ</sequence>
<comment type="caution">
    <text evidence="1">The sequence shown here is derived from an EMBL/GenBank/DDBJ whole genome shotgun (WGS) entry which is preliminary data.</text>
</comment>
<dbReference type="EMBL" id="CM045758">
    <property type="protein sequence ID" value="KAI8030385.1"/>
    <property type="molecule type" value="Genomic_DNA"/>
</dbReference>
<dbReference type="Proteomes" id="UP001060215">
    <property type="component" value="Chromosome 1"/>
</dbReference>
<evidence type="ECO:0000313" key="1">
    <source>
        <dbReference type="EMBL" id="KAI8030385.1"/>
    </source>
</evidence>
<proteinExistence type="predicted"/>
<reference evidence="1 2" key="1">
    <citation type="journal article" date="2022" name="Plant J.">
        <title>Chromosome-level genome of Camellia lanceoleosa provides a valuable resource for understanding genome evolution and self-incompatibility.</title>
        <authorList>
            <person name="Gong W."/>
            <person name="Xiao S."/>
            <person name="Wang L."/>
            <person name="Liao Z."/>
            <person name="Chang Y."/>
            <person name="Mo W."/>
            <person name="Hu G."/>
            <person name="Li W."/>
            <person name="Zhao G."/>
            <person name="Zhu H."/>
            <person name="Hu X."/>
            <person name="Ji K."/>
            <person name="Xiang X."/>
            <person name="Song Q."/>
            <person name="Yuan D."/>
            <person name="Jin S."/>
            <person name="Zhang L."/>
        </authorList>
    </citation>
    <scope>NUCLEOTIDE SEQUENCE [LARGE SCALE GENOMIC DNA]</scope>
    <source>
        <strain evidence="1">SQ_2022a</strain>
    </source>
</reference>
<keyword evidence="2" id="KW-1185">Reference proteome</keyword>
<gene>
    <name evidence="1" type="ORF">LOK49_LG01G02428</name>
</gene>
<evidence type="ECO:0000313" key="2">
    <source>
        <dbReference type="Proteomes" id="UP001060215"/>
    </source>
</evidence>
<accession>A0ACC0IXH4</accession>
<organism evidence="1 2">
    <name type="scientific">Camellia lanceoleosa</name>
    <dbReference type="NCBI Taxonomy" id="1840588"/>
    <lineage>
        <taxon>Eukaryota</taxon>
        <taxon>Viridiplantae</taxon>
        <taxon>Streptophyta</taxon>
        <taxon>Embryophyta</taxon>
        <taxon>Tracheophyta</taxon>
        <taxon>Spermatophyta</taxon>
        <taxon>Magnoliopsida</taxon>
        <taxon>eudicotyledons</taxon>
        <taxon>Gunneridae</taxon>
        <taxon>Pentapetalae</taxon>
        <taxon>asterids</taxon>
        <taxon>Ericales</taxon>
        <taxon>Theaceae</taxon>
        <taxon>Camellia</taxon>
    </lineage>
</organism>
<name>A0ACC0IXH4_9ERIC</name>
<protein>
    <submittedName>
        <fullName evidence="1">Uncharacterized protein</fullName>
    </submittedName>
</protein>